<comment type="similarity">
    <text evidence="2">Belongs to the TrkH potassium transport family.</text>
</comment>
<organism evidence="14">
    <name type="scientific">uncultured Rubrobacteraceae bacterium</name>
    <dbReference type="NCBI Taxonomy" id="349277"/>
    <lineage>
        <taxon>Bacteria</taxon>
        <taxon>Bacillati</taxon>
        <taxon>Actinomycetota</taxon>
        <taxon>Rubrobacteria</taxon>
        <taxon>Rubrobacterales</taxon>
        <taxon>Rubrobacteraceae</taxon>
        <taxon>environmental samples</taxon>
    </lineage>
</organism>
<evidence type="ECO:0000256" key="2">
    <source>
        <dbReference type="ARBA" id="ARBA00009137"/>
    </source>
</evidence>
<evidence type="ECO:0000256" key="1">
    <source>
        <dbReference type="ARBA" id="ARBA00004429"/>
    </source>
</evidence>
<dbReference type="PANTHER" id="PTHR32024">
    <property type="entry name" value="TRK SYSTEM POTASSIUM UPTAKE PROTEIN TRKG-RELATED"/>
    <property type="match status" value="1"/>
</dbReference>
<protein>
    <submittedName>
        <fullName evidence="14">Trk potassium uptake system protein TrkH</fullName>
    </submittedName>
</protein>
<dbReference type="GO" id="GO:0046872">
    <property type="term" value="F:metal ion binding"/>
    <property type="evidence" value="ECO:0007669"/>
    <property type="project" value="UniProtKB-KW"/>
</dbReference>
<keyword evidence="5" id="KW-0997">Cell inner membrane</keyword>
<dbReference type="PANTHER" id="PTHR32024:SF2">
    <property type="entry name" value="TRK SYSTEM POTASSIUM UPTAKE PROTEIN TRKG-RELATED"/>
    <property type="match status" value="1"/>
</dbReference>
<dbReference type="GO" id="GO:0005886">
    <property type="term" value="C:plasma membrane"/>
    <property type="evidence" value="ECO:0007669"/>
    <property type="project" value="UniProtKB-SubCell"/>
</dbReference>
<evidence type="ECO:0000256" key="9">
    <source>
        <dbReference type="ARBA" id="ARBA00022989"/>
    </source>
</evidence>
<feature type="transmembrane region" description="Helical" evidence="13">
    <location>
        <begin position="138"/>
        <end position="164"/>
    </location>
</feature>
<keyword evidence="12" id="KW-0479">Metal-binding</keyword>
<evidence type="ECO:0000256" key="12">
    <source>
        <dbReference type="PIRSR" id="PIRSR006247-1"/>
    </source>
</evidence>
<feature type="transmembrane region" description="Helical" evidence="13">
    <location>
        <begin position="37"/>
        <end position="57"/>
    </location>
</feature>
<evidence type="ECO:0000256" key="11">
    <source>
        <dbReference type="ARBA" id="ARBA00023136"/>
    </source>
</evidence>
<accession>A0A6J4R5D3</accession>
<dbReference type="Pfam" id="PF02386">
    <property type="entry name" value="TrkH"/>
    <property type="match status" value="1"/>
</dbReference>
<proteinExistence type="inferred from homology"/>
<evidence type="ECO:0000256" key="13">
    <source>
        <dbReference type="SAM" id="Phobius"/>
    </source>
</evidence>
<feature type="binding site" evidence="12">
    <location>
        <position position="320"/>
    </location>
    <ligand>
        <name>K(+)</name>
        <dbReference type="ChEBI" id="CHEBI:29103"/>
    </ligand>
</feature>
<feature type="binding site" evidence="12">
    <location>
        <position position="113"/>
    </location>
    <ligand>
        <name>K(+)</name>
        <dbReference type="ChEBI" id="CHEBI:29103"/>
    </ligand>
</feature>
<dbReference type="InterPro" id="IPR004772">
    <property type="entry name" value="TrkH"/>
</dbReference>
<gene>
    <name evidence="14" type="ORF">AVDCRST_MAG58-1600</name>
</gene>
<evidence type="ECO:0000256" key="7">
    <source>
        <dbReference type="ARBA" id="ARBA00022692"/>
    </source>
</evidence>
<evidence type="ECO:0000256" key="4">
    <source>
        <dbReference type="ARBA" id="ARBA00022475"/>
    </source>
</evidence>
<reference evidence="14" key="1">
    <citation type="submission" date="2020-02" db="EMBL/GenBank/DDBJ databases">
        <authorList>
            <person name="Meier V. D."/>
        </authorList>
    </citation>
    <scope>NUCLEOTIDE SEQUENCE</scope>
    <source>
        <strain evidence="14">AVDCRST_MAG58</strain>
    </source>
</reference>
<keyword evidence="3" id="KW-0813">Transport</keyword>
<dbReference type="EMBL" id="CADCVF010000036">
    <property type="protein sequence ID" value="CAA9456119.1"/>
    <property type="molecule type" value="Genomic_DNA"/>
</dbReference>
<evidence type="ECO:0000256" key="3">
    <source>
        <dbReference type="ARBA" id="ARBA00022448"/>
    </source>
</evidence>
<dbReference type="GO" id="GO:0015379">
    <property type="term" value="F:potassium:chloride symporter activity"/>
    <property type="evidence" value="ECO:0007669"/>
    <property type="project" value="InterPro"/>
</dbReference>
<evidence type="ECO:0000256" key="8">
    <source>
        <dbReference type="ARBA" id="ARBA00022958"/>
    </source>
</evidence>
<feature type="binding site" evidence="12">
    <location>
        <position position="114"/>
    </location>
    <ligand>
        <name>K(+)</name>
        <dbReference type="ChEBI" id="CHEBI:29103"/>
    </ligand>
</feature>
<keyword evidence="4" id="KW-1003">Cell membrane</keyword>
<keyword evidence="8 12" id="KW-0630">Potassium</keyword>
<feature type="transmembrane region" description="Helical" evidence="13">
    <location>
        <begin position="336"/>
        <end position="364"/>
    </location>
</feature>
<feature type="binding site" evidence="12">
    <location>
        <position position="438"/>
    </location>
    <ligand>
        <name>K(+)</name>
        <dbReference type="ChEBI" id="CHEBI:29103"/>
    </ligand>
</feature>
<keyword evidence="7 13" id="KW-0812">Transmembrane</keyword>
<feature type="binding site" evidence="12">
    <location>
        <position position="222"/>
    </location>
    <ligand>
        <name>K(+)</name>
        <dbReference type="ChEBI" id="CHEBI:29103"/>
    </ligand>
</feature>
<feature type="transmembrane region" description="Helical" evidence="13">
    <location>
        <begin position="460"/>
        <end position="485"/>
    </location>
</feature>
<sequence length="487" mass="51768">MNPRVIIRVNASVILALGLALLIPLALSLLYSDGSWASFLLPATLMVAAGIVGIRAARSRGRAPEYVSNRDVYLSVTLAWTLAALLGGTPFLVEGTFHSLLDSSFEAMSGFTTTGATLLSDIEAETPSILFWRSMTHWLGGIGIVVLFVAVAPLLGVGAARLIGAEMSGLTGPRLTPRIADTAKALIIIYLAISIAEIVALLLAKMPLYDAVIHTFGTVATGGFSNKTASVGFYESLAIEAIIGFFMVASGVSFSLYYLLYTRRRFNVFLDRELLAYLGIVAAASIFVWGTLVLGDDYGASWGRAFRDSAFAVSSIITTTGFVTADFDRWDPAAKITLILLMFIGGCAGSTAGGIKVIRVLIIFRTILQDVFRMIHPRAVTPLQIGGRVVPETVRIAVLGLFAAWMGVFGIATFIVALQGELTPLSAATAVAATLNDVGPGLGQVGAAESYEIVDPLGRFVLTACMLLGRLEIFTVLALLSPAFWKR</sequence>
<feature type="transmembrane region" description="Helical" evidence="13">
    <location>
        <begin position="396"/>
        <end position="418"/>
    </location>
</feature>
<evidence type="ECO:0000256" key="5">
    <source>
        <dbReference type="ARBA" id="ARBA00022519"/>
    </source>
</evidence>
<dbReference type="InterPro" id="IPR003445">
    <property type="entry name" value="Cat_transpt"/>
</dbReference>
<feature type="transmembrane region" description="Helical" evidence="13">
    <location>
        <begin position="12"/>
        <end position="31"/>
    </location>
</feature>
<comment type="subcellular location">
    <subcellularLocation>
        <location evidence="1">Cell inner membrane</location>
        <topology evidence="1">Multi-pass membrane protein</topology>
    </subcellularLocation>
</comment>
<keyword evidence="11 13" id="KW-0472">Membrane</keyword>
<evidence type="ECO:0000313" key="14">
    <source>
        <dbReference type="EMBL" id="CAA9456119.1"/>
    </source>
</evidence>
<keyword evidence="6" id="KW-0633">Potassium transport</keyword>
<feature type="transmembrane region" description="Helical" evidence="13">
    <location>
        <begin position="241"/>
        <end position="262"/>
    </location>
</feature>
<feature type="transmembrane region" description="Helical" evidence="13">
    <location>
        <begin position="185"/>
        <end position="204"/>
    </location>
</feature>
<feature type="transmembrane region" description="Helical" evidence="13">
    <location>
        <begin position="72"/>
        <end position="93"/>
    </location>
</feature>
<keyword evidence="9 13" id="KW-1133">Transmembrane helix</keyword>
<dbReference type="PIRSF" id="PIRSF006247">
    <property type="entry name" value="TrkH"/>
    <property type="match status" value="1"/>
</dbReference>
<feature type="binding site" evidence="12">
    <location>
        <position position="319"/>
    </location>
    <ligand>
        <name>K(+)</name>
        <dbReference type="ChEBI" id="CHEBI:29103"/>
    </ligand>
</feature>
<evidence type="ECO:0000256" key="6">
    <source>
        <dbReference type="ARBA" id="ARBA00022538"/>
    </source>
</evidence>
<name>A0A6J4R5D3_9ACTN</name>
<feature type="transmembrane region" description="Helical" evidence="13">
    <location>
        <begin position="274"/>
        <end position="294"/>
    </location>
</feature>
<evidence type="ECO:0000256" key="10">
    <source>
        <dbReference type="ARBA" id="ARBA00023065"/>
    </source>
</evidence>
<dbReference type="AlphaFoldDB" id="A0A6J4R5D3"/>
<keyword evidence="10" id="KW-0406">Ion transport</keyword>